<sequence length="112" mass="12060">MAHETSPNRKDYKNNYAIMNTGQCSVSSSVNVVADISEVAPPYWKRGFKLCFLPAFVIYFPGLSTHVVTSAASSHTSKAGFKRSTDTLVNLSPIAKLTSLSDIAVAACTIED</sequence>
<proteinExistence type="predicted"/>
<dbReference type="VEuPathDB" id="VectorBase:GAUT000467"/>
<evidence type="ECO:0000313" key="2">
    <source>
        <dbReference type="Proteomes" id="UP000078200"/>
    </source>
</evidence>
<organism evidence="1 2">
    <name type="scientific">Glossina austeni</name>
    <name type="common">Savannah tsetse fly</name>
    <dbReference type="NCBI Taxonomy" id="7395"/>
    <lineage>
        <taxon>Eukaryota</taxon>
        <taxon>Metazoa</taxon>
        <taxon>Ecdysozoa</taxon>
        <taxon>Arthropoda</taxon>
        <taxon>Hexapoda</taxon>
        <taxon>Insecta</taxon>
        <taxon>Pterygota</taxon>
        <taxon>Neoptera</taxon>
        <taxon>Endopterygota</taxon>
        <taxon>Diptera</taxon>
        <taxon>Brachycera</taxon>
        <taxon>Muscomorpha</taxon>
        <taxon>Hippoboscoidea</taxon>
        <taxon>Glossinidae</taxon>
        <taxon>Glossina</taxon>
    </lineage>
</organism>
<name>A0A1A9UD42_GLOAU</name>
<dbReference type="Proteomes" id="UP000078200">
    <property type="component" value="Unassembled WGS sequence"/>
</dbReference>
<protein>
    <submittedName>
        <fullName evidence="1">Uncharacterized protein</fullName>
    </submittedName>
</protein>
<keyword evidence="2" id="KW-1185">Reference proteome</keyword>
<dbReference type="AlphaFoldDB" id="A0A1A9UD42"/>
<evidence type="ECO:0000313" key="1">
    <source>
        <dbReference type="EnsemblMetazoa" id="GAUT000467-PA"/>
    </source>
</evidence>
<dbReference type="EnsemblMetazoa" id="GAUT000467-RA">
    <property type="protein sequence ID" value="GAUT000467-PA"/>
    <property type="gene ID" value="GAUT000467"/>
</dbReference>
<reference evidence="1" key="1">
    <citation type="submission" date="2020-05" db="UniProtKB">
        <authorList>
            <consortium name="EnsemblMetazoa"/>
        </authorList>
    </citation>
    <scope>IDENTIFICATION</scope>
    <source>
        <strain evidence="1">TTRI</strain>
    </source>
</reference>
<accession>A0A1A9UD42</accession>